<evidence type="ECO:0000256" key="5">
    <source>
        <dbReference type="SAM" id="Phobius"/>
    </source>
</evidence>
<protein>
    <recommendedName>
        <fullName evidence="6">DUF1232 domain-containing protein</fullName>
    </recommendedName>
</protein>
<dbReference type="Pfam" id="PF06803">
    <property type="entry name" value="DUF1232"/>
    <property type="match status" value="1"/>
</dbReference>
<name>A0A455T9A1_9CHLR</name>
<feature type="transmembrane region" description="Helical" evidence="5">
    <location>
        <begin position="67"/>
        <end position="86"/>
    </location>
</feature>
<feature type="domain" description="DUF1232" evidence="6">
    <location>
        <begin position="37"/>
        <end position="72"/>
    </location>
</feature>
<organism evidence="7">
    <name type="scientific">Thermogemmatispora argillosa</name>
    <dbReference type="NCBI Taxonomy" id="2045280"/>
    <lineage>
        <taxon>Bacteria</taxon>
        <taxon>Bacillati</taxon>
        <taxon>Chloroflexota</taxon>
        <taxon>Ktedonobacteria</taxon>
        <taxon>Thermogemmatisporales</taxon>
        <taxon>Thermogemmatisporaceae</taxon>
        <taxon>Thermogemmatispora</taxon>
    </lineage>
</organism>
<sequence length="137" mass="15722">MKRGLRERWQTWAHRMRQDLYALILAYRDPRLPWYHRLLLLGLLSYAFSPIDLIPDCLPVIGYLDDLVILPLGILLAIKLLPPAILEESRARASTALAQKERQPFRGGMLLVLVVWGGLALLLALWVLNKPHLFPSH</sequence>
<evidence type="ECO:0000256" key="2">
    <source>
        <dbReference type="ARBA" id="ARBA00022692"/>
    </source>
</evidence>
<evidence type="ECO:0000256" key="1">
    <source>
        <dbReference type="ARBA" id="ARBA00004127"/>
    </source>
</evidence>
<feature type="transmembrane region" description="Helical" evidence="5">
    <location>
        <begin position="107"/>
        <end position="128"/>
    </location>
</feature>
<gene>
    <name evidence="7" type="ORF">KTA_42420</name>
</gene>
<proteinExistence type="predicted"/>
<evidence type="ECO:0000259" key="6">
    <source>
        <dbReference type="Pfam" id="PF06803"/>
    </source>
</evidence>
<comment type="subcellular location">
    <subcellularLocation>
        <location evidence="1">Endomembrane system</location>
        <topology evidence="1">Multi-pass membrane protein</topology>
    </subcellularLocation>
</comment>
<keyword evidence="4 5" id="KW-0472">Membrane</keyword>
<accession>A0A455T9A1</accession>
<dbReference type="GO" id="GO:0012505">
    <property type="term" value="C:endomembrane system"/>
    <property type="evidence" value="ECO:0007669"/>
    <property type="project" value="UniProtKB-SubCell"/>
</dbReference>
<feature type="transmembrane region" description="Helical" evidence="5">
    <location>
        <begin position="38"/>
        <end position="61"/>
    </location>
</feature>
<keyword evidence="3 5" id="KW-1133">Transmembrane helix</keyword>
<dbReference type="EMBL" id="AP019377">
    <property type="protein sequence ID" value="BBH96043.1"/>
    <property type="molecule type" value="Genomic_DNA"/>
</dbReference>
<keyword evidence="2 5" id="KW-0812">Transmembrane</keyword>
<evidence type="ECO:0000256" key="4">
    <source>
        <dbReference type="ARBA" id="ARBA00023136"/>
    </source>
</evidence>
<reference evidence="7" key="1">
    <citation type="submission" date="2018-12" db="EMBL/GenBank/DDBJ databases">
        <title>Novel natural products biosynthetic potential of the class Ktedonobacteria.</title>
        <authorList>
            <person name="Zheng Y."/>
            <person name="Saitou A."/>
            <person name="Wang C.M."/>
            <person name="Toyoda A."/>
            <person name="Minakuchi Y."/>
            <person name="Sekiguchi Y."/>
            <person name="Ueda K."/>
            <person name="Takano H."/>
            <person name="Sakai Y."/>
            <person name="Yokota A."/>
            <person name="Yabe S."/>
        </authorList>
    </citation>
    <scope>NUCLEOTIDE SEQUENCE</scope>
    <source>
        <strain evidence="7">A3-2</strain>
    </source>
</reference>
<dbReference type="InterPro" id="IPR010652">
    <property type="entry name" value="DUF1232"/>
</dbReference>
<dbReference type="AlphaFoldDB" id="A0A455T9A1"/>
<evidence type="ECO:0000313" key="7">
    <source>
        <dbReference type="EMBL" id="BBH96043.1"/>
    </source>
</evidence>
<evidence type="ECO:0000256" key="3">
    <source>
        <dbReference type="ARBA" id="ARBA00022989"/>
    </source>
</evidence>